<dbReference type="SUPFAM" id="SSF48464">
    <property type="entry name" value="ENTH/VHS domain"/>
    <property type="match status" value="1"/>
</dbReference>
<feature type="compositionally biased region" description="Polar residues" evidence="9">
    <location>
        <begin position="345"/>
        <end position="356"/>
    </location>
</feature>
<keyword evidence="5" id="KW-0333">Golgi apparatus</keyword>
<evidence type="ECO:0000256" key="1">
    <source>
        <dbReference type="ARBA" id="ARBA00004132"/>
    </source>
</evidence>
<comment type="subcellular location">
    <subcellularLocation>
        <location evidence="1">Cytoplasmic vesicle</location>
        <location evidence="1">Clathrin-coated vesicle</location>
    </subcellularLocation>
    <subcellularLocation>
        <location evidence="2">Golgi apparatus</location>
    </subcellularLocation>
    <subcellularLocation>
        <location evidence="3">Membrane</location>
        <location evidence="3">Clathrin-coated pit</location>
    </subcellularLocation>
</comment>
<dbReference type="Pfam" id="PF07651">
    <property type="entry name" value="ANTH"/>
    <property type="match status" value="1"/>
</dbReference>
<dbReference type="InterPro" id="IPR011417">
    <property type="entry name" value="ANTH_dom"/>
</dbReference>
<dbReference type="CDD" id="cd03564">
    <property type="entry name" value="ANTH_N"/>
    <property type="match status" value="1"/>
</dbReference>
<evidence type="ECO:0000313" key="12">
    <source>
        <dbReference type="Proteomes" id="UP001161247"/>
    </source>
</evidence>
<dbReference type="Proteomes" id="UP001161247">
    <property type="component" value="Chromosome 3"/>
</dbReference>
<evidence type="ECO:0000256" key="5">
    <source>
        <dbReference type="ARBA" id="ARBA00023034"/>
    </source>
</evidence>
<feature type="region of interest" description="Disordered" evidence="9">
    <location>
        <begin position="330"/>
        <end position="362"/>
    </location>
</feature>
<evidence type="ECO:0000256" key="7">
    <source>
        <dbReference type="ARBA" id="ARBA00023176"/>
    </source>
</evidence>
<dbReference type="InterPro" id="IPR008942">
    <property type="entry name" value="ENTH_VHS"/>
</dbReference>
<evidence type="ECO:0000256" key="8">
    <source>
        <dbReference type="ARBA" id="ARBA00023329"/>
    </source>
</evidence>
<dbReference type="GO" id="GO:0048268">
    <property type="term" value="P:clathrin coat assembly"/>
    <property type="evidence" value="ECO:0007669"/>
    <property type="project" value="InterPro"/>
</dbReference>
<evidence type="ECO:0000256" key="6">
    <source>
        <dbReference type="ARBA" id="ARBA00023136"/>
    </source>
</evidence>
<feature type="region of interest" description="Disordered" evidence="9">
    <location>
        <begin position="520"/>
        <end position="546"/>
    </location>
</feature>
<dbReference type="EMBL" id="OX459120">
    <property type="protein sequence ID" value="CAI9098615.1"/>
    <property type="molecule type" value="Genomic_DNA"/>
</dbReference>
<keyword evidence="6" id="KW-0472">Membrane</keyword>
<dbReference type="PANTHER" id="PTHR22951">
    <property type="entry name" value="CLATHRIN ASSEMBLY PROTEIN"/>
    <property type="match status" value="1"/>
</dbReference>
<dbReference type="InterPro" id="IPR013809">
    <property type="entry name" value="ENTH"/>
</dbReference>
<feature type="domain" description="ENTH" evidence="10">
    <location>
        <begin position="28"/>
        <end position="166"/>
    </location>
</feature>
<dbReference type="FunFam" id="1.20.58.150:FF:000005">
    <property type="entry name" value="putative clathrin assembly protein At2g25430"/>
    <property type="match status" value="1"/>
</dbReference>
<dbReference type="InterPro" id="IPR045192">
    <property type="entry name" value="AP180-like"/>
</dbReference>
<organism evidence="11 12">
    <name type="scientific">Oldenlandia corymbosa var. corymbosa</name>
    <dbReference type="NCBI Taxonomy" id="529605"/>
    <lineage>
        <taxon>Eukaryota</taxon>
        <taxon>Viridiplantae</taxon>
        <taxon>Streptophyta</taxon>
        <taxon>Embryophyta</taxon>
        <taxon>Tracheophyta</taxon>
        <taxon>Spermatophyta</taxon>
        <taxon>Magnoliopsida</taxon>
        <taxon>eudicotyledons</taxon>
        <taxon>Gunneridae</taxon>
        <taxon>Pentapetalae</taxon>
        <taxon>asterids</taxon>
        <taxon>lamiids</taxon>
        <taxon>Gentianales</taxon>
        <taxon>Rubiaceae</taxon>
        <taxon>Rubioideae</taxon>
        <taxon>Spermacoceae</taxon>
        <taxon>Hedyotis-Oldenlandia complex</taxon>
        <taxon>Oldenlandia</taxon>
    </lineage>
</organism>
<name>A0AAV1CTC6_OLDCO</name>
<dbReference type="GO" id="GO:0032050">
    <property type="term" value="F:clathrin heavy chain binding"/>
    <property type="evidence" value="ECO:0007669"/>
    <property type="project" value="TreeGrafter"/>
</dbReference>
<keyword evidence="8" id="KW-0968">Cytoplasmic vesicle</keyword>
<evidence type="ECO:0000259" key="10">
    <source>
        <dbReference type="PROSITE" id="PS50942"/>
    </source>
</evidence>
<proteinExistence type="predicted"/>
<evidence type="ECO:0000256" key="3">
    <source>
        <dbReference type="ARBA" id="ARBA00004600"/>
    </source>
</evidence>
<dbReference type="GO" id="GO:0005905">
    <property type="term" value="C:clathrin-coated pit"/>
    <property type="evidence" value="ECO:0007669"/>
    <property type="project" value="UniProtKB-SubCell"/>
</dbReference>
<dbReference type="PROSITE" id="PS50942">
    <property type="entry name" value="ENTH"/>
    <property type="match status" value="1"/>
</dbReference>
<keyword evidence="4" id="KW-0254">Endocytosis</keyword>
<dbReference type="GO" id="GO:0005546">
    <property type="term" value="F:phosphatidylinositol-4,5-bisphosphate binding"/>
    <property type="evidence" value="ECO:0007669"/>
    <property type="project" value="TreeGrafter"/>
</dbReference>
<dbReference type="GO" id="GO:0000149">
    <property type="term" value="F:SNARE binding"/>
    <property type="evidence" value="ECO:0007669"/>
    <property type="project" value="TreeGrafter"/>
</dbReference>
<dbReference type="Gene3D" id="1.25.40.90">
    <property type="match status" value="1"/>
</dbReference>
<dbReference type="GO" id="GO:0072583">
    <property type="term" value="P:clathrin-dependent endocytosis"/>
    <property type="evidence" value="ECO:0007669"/>
    <property type="project" value="InterPro"/>
</dbReference>
<gene>
    <name evidence="11" type="ORF">OLC1_LOCUS8781</name>
</gene>
<dbReference type="SUPFAM" id="SSF89009">
    <property type="entry name" value="GAT-like domain"/>
    <property type="match status" value="1"/>
</dbReference>
<evidence type="ECO:0000256" key="9">
    <source>
        <dbReference type="SAM" id="MobiDB-lite"/>
    </source>
</evidence>
<dbReference type="GO" id="GO:0005545">
    <property type="term" value="F:1-phosphatidylinositol binding"/>
    <property type="evidence" value="ECO:0007669"/>
    <property type="project" value="InterPro"/>
</dbReference>
<keyword evidence="12" id="KW-1185">Reference proteome</keyword>
<dbReference type="SMART" id="SM00273">
    <property type="entry name" value="ENTH"/>
    <property type="match status" value="1"/>
</dbReference>
<dbReference type="AlphaFoldDB" id="A0AAV1CTC6"/>
<feature type="compositionally biased region" description="Polar residues" evidence="9">
    <location>
        <begin position="532"/>
        <end position="546"/>
    </location>
</feature>
<accession>A0AAV1CTC6</accession>
<keyword evidence="7" id="KW-0168">Coated pit</keyword>
<dbReference type="InterPro" id="IPR048050">
    <property type="entry name" value="ANTH_N_plant"/>
</dbReference>
<evidence type="ECO:0000313" key="11">
    <source>
        <dbReference type="EMBL" id="CAI9098615.1"/>
    </source>
</evidence>
<protein>
    <submittedName>
        <fullName evidence="11">OLC1v1035294C1</fullName>
    </submittedName>
</protein>
<evidence type="ECO:0000256" key="4">
    <source>
        <dbReference type="ARBA" id="ARBA00022583"/>
    </source>
</evidence>
<dbReference type="InterPro" id="IPR014712">
    <property type="entry name" value="ANTH_dom_sf"/>
</dbReference>
<reference evidence="11" key="1">
    <citation type="submission" date="2023-03" db="EMBL/GenBank/DDBJ databases">
        <authorList>
            <person name="Julca I."/>
        </authorList>
    </citation>
    <scope>NUCLEOTIDE SEQUENCE</scope>
</reference>
<dbReference type="GO" id="GO:0005794">
    <property type="term" value="C:Golgi apparatus"/>
    <property type="evidence" value="ECO:0007669"/>
    <property type="project" value="UniProtKB-SubCell"/>
</dbReference>
<sequence>MASGNTAPQNFRKALGALKDSTTVGMAIVNSENKDMDVAIVKATKHDEVIPKEKHVRKILLSLSSASPRADVAYCIHALARRLYKTHTWTVALKTLIVIHRGLREVDATFQQELISYNDSRGHLLSLSHFKDDSTPRAWECSSWVRCYALYLEESLECFRSLKFNIQKDYSKSKVVASPDLLEQLPRLQQLLFRLLDCQPSGGAQYNFLIQYALSIVAAESVKLYVTITDGIVNLVDKFFEMQRHDAIRALEIYKKAGKQAEQLSEFFEFCRNFEFGRGQKYARIEQAPASFLIAMEEYVNDAPQTIMMIAWKGNDNDKMGNPEEITAEETSLGVNQEPDDETQKCSSESDPSMATNDKGDTKDTALIADLLNLDDLSPEPIIADTNPLALAITTQPADQSSTPPVTDLMTQSNWELALVSTPSSGLTPITSSTMGGGINRLTLDTLYDAALAQKNPNGIYEVTGVSASNPFEDSAYSSNPFFLPTNAGQHIDAQVLSITQNEEPLMPQPQQYLVPGHEPSNPFGNPFIVDQGTSYPSHNQSQQAG</sequence>
<dbReference type="Gene3D" id="1.20.58.150">
    <property type="entry name" value="ANTH domain"/>
    <property type="match status" value="1"/>
</dbReference>
<dbReference type="GO" id="GO:0030136">
    <property type="term" value="C:clathrin-coated vesicle"/>
    <property type="evidence" value="ECO:0007669"/>
    <property type="project" value="UniProtKB-SubCell"/>
</dbReference>
<dbReference type="GO" id="GO:0006900">
    <property type="term" value="P:vesicle budding from membrane"/>
    <property type="evidence" value="ECO:0007669"/>
    <property type="project" value="TreeGrafter"/>
</dbReference>
<dbReference type="PANTHER" id="PTHR22951:SF97">
    <property type="entry name" value="ENTH DOMAIN-CONTAINING PROTEIN"/>
    <property type="match status" value="1"/>
</dbReference>
<evidence type="ECO:0000256" key="2">
    <source>
        <dbReference type="ARBA" id="ARBA00004555"/>
    </source>
</evidence>